<organism evidence="3 4">
    <name type="scientific">Phlebiopsis gigantea (strain 11061_1 CR5-6)</name>
    <name type="common">White-rot fungus</name>
    <name type="synonym">Peniophora gigantea</name>
    <dbReference type="NCBI Taxonomy" id="745531"/>
    <lineage>
        <taxon>Eukaryota</taxon>
        <taxon>Fungi</taxon>
        <taxon>Dikarya</taxon>
        <taxon>Basidiomycota</taxon>
        <taxon>Agaricomycotina</taxon>
        <taxon>Agaricomycetes</taxon>
        <taxon>Polyporales</taxon>
        <taxon>Phanerochaetaceae</taxon>
        <taxon>Phlebiopsis</taxon>
    </lineage>
</organism>
<evidence type="ECO:0000313" key="3">
    <source>
        <dbReference type="EMBL" id="KIP06507.1"/>
    </source>
</evidence>
<sequence length="169" mass="19717">MFWELLIWLWALPFMNLVTMSKPIRAWFVLWLVFPIFWVGCVLPVTFWRKYRTRAPGPLDKRPSARKKAVVHPEKDMLQQAASQKPTRNRPSLRRRRQAAQKADADGLVVVYDTSGTWRPKRGKVSEMHLGQAGVGFWIGKELTDQRDLELELQVIEEECMVEEMLLPA</sequence>
<keyword evidence="2" id="KW-0812">Transmembrane</keyword>
<feature type="transmembrane region" description="Helical" evidence="2">
    <location>
        <begin position="30"/>
        <end position="48"/>
    </location>
</feature>
<keyword evidence="2" id="KW-0472">Membrane</keyword>
<dbReference type="Proteomes" id="UP000053257">
    <property type="component" value="Unassembled WGS sequence"/>
</dbReference>
<evidence type="ECO:0000256" key="1">
    <source>
        <dbReference type="SAM" id="MobiDB-lite"/>
    </source>
</evidence>
<gene>
    <name evidence="3" type="ORF">PHLGIDRAFT_128226</name>
</gene>
<evidence type="ECO:0000256" key="2">
    <source>
        <dbReference type="SAM" id="Phobius"/>
    </source>
</evidence>
<protein>
    <submittedName>
        <fullName evidence="3">Uncharacterized protein</fullName>
    </submittedName>
</protein>
<keyword evidence="4" id="KW-1185">Reference proteome</keyword>
<reference evidence="3 4" key="1">
    <citation type="journal article" date="2014" name="PLoS Genet.">
        <title>Analysis of the Phlebiopsis gigantea genome, transcriptome and secretome provides insight into its pioneer colonization strategies of wood.</title>
        <authorList>
            <person name="Hori C."/>
            <person name="Ishida T."/>
            <person name="Igarashi K."/>
            <person name="Samejima M."/>
            <person name="Suzuki H."/>
            <person name="Master E."/>
            <person name="Ferreira P."/>
            <person name="Ruiz-Duenas F.J."/>
            <person name="Held B."/>
            <person name="Canessa P."/>
            <person name="Larrondo L.F."/>
            <person name="Schmoll M."/>
            <person name="Druzhinina I.S."/>
            <person name="Kubicek C.P."/>
            <person name="Gaskell J.A."/>
            <person name="Kersten P."/>
            <person name="St John F."/>
            <person name="Glasner J."/>
            <person name="Sabat G."/>
            <person name="Splinter BonDurant S."/>
            <person name="Syed K."/>
            <person name="Yadav J."/>
            <person name="Mgbeahuruike A.C."/>
            <person name="Kovalchuk A."/>
            <person name="Asiegbu F.O."/>
            <person name="Lackner G."/>
            <person name="Hoffmeister D."/>
            <person name="Rencoret J."/>
            <person name="Gutierrez A."/>
            <person name="Sun H."/>
            <person name="Lindquist E."/>
            <person name="Barry K."/>
            <person name="Riley R."/>
            <person name="Grigoriev I.V."/>
            <person name="Henrissat B."/>
            <person name="Kues U."/>
            <person name="Berka R.M."/>
            <person name="Martinez A.T."/>
            <person name="Covert S.F."/>
            <person name="Blanchette R.A."/>
            <person name="Cullen D."/>
        </authorList>
    </citation>
    <scope>NUCLEOTIDE SEQUENCE [LARGE SCALE GENOMIC DNA]</scope>
    <source>
        <strain evidence="3 4">11061_1 CR5-6</strain>
    </source>
</reference>
<feature type="region of interest" description="Disordered" evidence="1">
    <location>
        <begin position="57"/>
        <end position="101"/>
    </location>
</feature>
<proteinExistence type="predicted"/>
<evidence type="ECO:0000313" key="4">
    <source>
        <dbReference type="Proteomes" id="UP000053257"/>
    </source>
</evidence>
<name>A0A0C3S707_PHLG1</name>
<dbReference type="EMBL" id="KN840516">
    <property type="protein sequence ID" value="KIP06507.1"/>
    <property type="molecule type" value="Genomic_DNA"/>
</dbReference>
<feature type="compositionally biased region" description="Basic residues" evidence="1">
    <location>
        <begin position="87"/>
        <end position="99"/>
    </location>
</feature>
<accession>A0A0C3S707</accession>
<dbReference type="AlphaFoldDB" id="A0A0C3S707"/>
<dbReference type="HOGENOM" id="CLU_1579098_0_0_1"/>
<keyword evidence="2" id="KW-1133">Transmembrane helix</keyword>